<dbReference type="AlphaFoldDB" id="A0A3P6R0B6"/>
<evidence type="ECO:0000256" key="1">
    <source>
        <dbReference type="ARBA" id="ARBA00004123"/>
    </source>
</evidence>
<dbReference type="GO" id="GO:0008180">
    <property type="term" value="C:COP9 signalosome"/>
    <property type="evidence" value="ECO:0007669"/>
    <property type="project" value="UniProtKB-KW"/>
</dbReference>
<name>A0A3P6R0B6_ANISI</name>
<evidence type="ECO:0000256" key="2">
    <source>
        <dbReference type="ARBA" id="ARBA00004496"/>
    </source>
</evidence>
<feature type="domain" description="PCI" evidence="9">
    <location>
        <begin position="188"/>
        <end position="361"/>
    </location>
</feature>
<evidence type="ECO:0000256" key="3">
    <source>
        <dbReference type="ARBA" id="ARBA00007084"/>
    </source>
</evidence>
<dbReference type="GO" id="GO:0006511">
    <property type="term" value="P:ubiquitin-dependent protein catabolic process"/>
    <property type="evidence" value="ECO:0007669"/>
    <property type="project" value="TreeGrafter"/>
</dbReference>
<dbReference type="PROSITE" id="PS50250">
    <property type="entry name" value="PCI"/>
    <property type="match status" value="1"/>
</dbReference>
<evidence type="ECO:0000256" key="5">
    <source>
        <dbReference type="ARBA" id="ARBA00022490"/>
    </source>
</evidence>
<gene>
    <name evidence="10" type="ORF">ASIM_LOCUS12959</name>
</gene>
<organism evidence="10 11">
    <name type="scientific">Anisakis simplex</name>
    <name type="common">Herring worm</name>
    <dbReference type="NCBI Taxonomy" id="6269"/>
    <lineage>
        <taxon>Eukaryota</taxon>
        <taxon>Metazoa</taxon>
        <taxon>Ecdysozoa</taxon>
        <taxon>Nematoda</taxon>
        <taxon>Chromadorea</taxon>
        <taxon>Rhabditida</taxon>
        <taxon>Spirurina</taxon>
        <taxon>Ascaridomorpha</taxon>
        <taxon>Ascaridoidea</taxon>
        <taxon>Anisakidae</taxon>
        <taxon>Anisakis</taxon>
        <taxon>Anisakis simplex complex</taxon>
    </lineage>
</organism>
<dbReference type="InterPro" id="IPR050756">
    <property type="entry name" value="CSN3"/>
</dbReference>
<keyword evidence="5" id="KW-0963">Cytoplasm</keyword>
<protein>
    <recommendedName>
        <fullName evidence="4">COP9 signalosome complex subunit 3</fullName>
    </recommendedName>
</protein>
<evidence type="ECO:0000256" key="4">
    <source>
        <dbReference type="ARBA" id="ARBA00014878"/>
    </source>
</evidence>
<feature type="compositionally biased region" description="Low complexity" evidence="8">
    <location>
        <begin position="434"/>
        <end position="449"/>
    </location>
</feature>
<keyword evidence="6" id="KW-0736">Signalosome</keyword>
<dbReference type="OrthoDB" id="29061at2759"/>
<evidence type="ECO:0000256" key="8">
    <source>
        <dbReference type="SAM" id="MobiDB-lite"/>
    </source>
</evidence>
<comment type="similarity">
    <text evidence="3">Belongs to the CSN3 family.</text>
</comment>
<comment type="subcellular location">
    <subcellularLocation>
        <location evidence="2">Cytoplasm</location>
    </subcellularLocation>
    <subcellularLocation>
        <location evidence="1">Nucleus</location>
    </subcellularLocation>
</comment>
<feature type="region of interest" description="Disordered" evidence="8">
    <location>
        <begin position="425"/>
        <end position="461"/>
    </location>
</feature>
<evidence type="ECO:0000259" key="9">
    <source>
        <dbReference type="PROSITE" id="PS50250"/>
    </source>
</evidence>
<dbReference type="Pfam" id="PF22788">
    <property type="entry name" value="COP9_hel_rpt"/>
    <property type="match status" value="1"/>
</dbReference>
<dbReference type="InterPro" id="IPR055089">
    <property type="entry name" value="COP9_N"/>
</dbReference>
<evidence type="ECO:0000313" key="10">
    <source>
        <dbReference type="EMBL" id="VDK48553.1"/>
    </source>
</evidence>
<keyword evidence="11" id="KW-1185">Reference proteome</keyword>
<keyword evidence="7" id="KW-0539">Nucleus</keyword>
<dbReference type="InterPro" id="IPR000717">
    <property type="entry name" value="PCI_dom"/>
</dbReference>
<dbReference type="Pfam" id="PF01399">
    <property type="entry name" value="PCI"/>
    <property type="match status" value="1"/>
</dbReference>
<dbReference type="GO" id="GO:0005737">
    <property type="term" value="C:cytoplasm"/>
    <property type="evidence" value="ECO:0007669"/>
    <property type="project" value="UniProtKB-SubCell"/>
</dbReference>
<dbReference type="InterPro" id="IPR036390">
    <property type="entry name" value="WH_DNA-bd_sf"/>
</dbReference>
<sequence>MAELNRKALSEILEKNISHLNRVLEALNIEEHSLSVVTILLAKMSQPWNSATHERILQTIAQVELWLPLFNQCQLQWAPDLFVALIRRIAQYFLRKNEQVLLIRGIRLLLSAISIFAPEPGVLTSLHSYLFCLSLRTRIYEPSIPFLETPITKIFKETSSQSNIPNIDSKWVLLYFYYGGLILGSLGRLRECLLMMENVICIPSIAISAVVVEAYKKYILISMILFDQISPLPSYRSSLIPRNVRKLCADYTSIETICQNNDHGPDVALSLIKHLEQHRKTFEMDGNVGLVKRLIRKIRENSILKIAKCFSVISIDDFVRRGHLDNAEHALRYLTEMSDAGKLVVRIDQQNRIIRLDEVKTQMNDDRLEEALRRVMELDKLINEFDVSYRTNALYINRSLASSAKSASQLHSSLALNDSEGFQQSTSSQFGAQSMVSNSKPSSMSNNINENPSSLDLLWPS</sequence>
<dbReference type="EMBL" id="UYRR01031285">
    <property type="protein sequence ID" value="VDK48553.1"/>
    <property type="molecule type" value="Genomic_DNA"/>
</dbReference>
<proteinExistence type="inferred from homology"/>
<dbReference type="PANTHER" id="PTHR10758">
    <property type="entry name" value="26S PROTEASOME NON-ATPASE REGULATORY SUBUNIT 3/COP9 SIGNALOSOME COMPLEX SUBUNIT 3"/>
    <property type="match status" value="1"/>
</dbReference>
<evidence type="ECO:0000256" key="6">
    <source>
        <dbReference type="ARBA" id="ARBA00022790"/>
    </source>
</evidence>
<dbReference type="SUPFAM" id="SSF46785">
    <property type="entry name" value="Winged helix' DNA-binding domain"/>
    <property type="match status" value="1"/>
</dbReference>
<evidence type="ECO:0000256" key="7">
    <source>
        <dbReference type="ARBA" id="ARBA00023242"/>
    </source>
</evidence>
<accession>A0A3P6R0B6</accession>
<evidence type="ECO:0000313" key="11">
    <source>
        <dbReference type="Proteomes" id="UP000267096"/>
    </source>
</evidence>
<dbReference type="SMART" id="SM00088">
    <property type="entry name" value="PINT"/>
    <property type="match status" value="1"/>
</dbReference>
<dbReference type="Proteomes" id="UP000267096">
    <property type="component" value="Unassembled WGS sequence"/>
</dbReference>
<dbReference type="PANTHER" id="PTHR10758:SF1">
    <property type="entry name" value="COP9 SIGNALOSOME COMPLEX SUBUNIT 3"/>
    <property type="match status" value="1"/>
</dbReference>
<reference evidence="10 11" key="1">
    <citation type="submission" date="2018-11" db="EMBL/GenBank/DDBJ databases">
        <authorList>
            <consortium name="Pathogen Informatics"/>
        </authorList>
    </citation>
    <scope>NUCLEOTIDE SEQUENCE [LARGE SCALE GENOMIC DNA]</scope>
</reference>